<sequence>MTSSAPPAVPPSTPLSAPQSPARSLLRIDRLAIAAFFGWIALLPWLPVPPYWYTIGGYVGIAALVVLGLVLLTGMAGMTSFGQAAFVGIGAYTTAVLSTHYALSPWLGLLAGMAIAGVSAIAIGALTVRLSGHFLPIATIAWALSIYYLFGTLEILGKYDGISGIPPIGLLGVALDSPRAMLIPIWMVVALFLLLVSNLLDSRPGRIIRALNGGAGMAEAMGANTPSYRLWTFVCAALMAAIAGWLYAHLQRAINATPFGLNTGIEYLFMAVVGGLSSLWGAIVGATALTMLKSFLQDWAPKLFGSVGNLELVVFGAIIVLALQRSARGLWPALVGRLPARWRPAARLAHAIGPVQTEPALPSRSKPAAGQPLLSVQQARKQFGGLVAVNDMSFEVRAGELVALIGPNGAGKSTMFNLITGVLPATSGEIRFLGQRIDALPAREIVRHGIGRTFQHVRLMPEMSVLENVAIGAYLRGKTSMLGASIRADRHEEAALLGLAAWQIQRVGLQDVMHQSAGSLALGQQRIVEIARALCTDPMLLLLDEPAAGLRLQEKQALARLLTQLRSEGMAVLIVEHDMDFIMGLMDRIVVMEFGSRIAQGKPEEIRNDPAVLRAYLGGVEIDGETAPESPQADAADAATAATPTASRPEGASA</sequence>
<keyword evidence="5" id="KW-0547">Nucleotide-binding</keyword>
<dbReference type="PANTHER" id="PTHR45772">
    <property type="entry name" value="CONSERVED COMPONENT OF ABC TRANSPORTER FOR NATURAL AMINO ACIDS-RELATED"/>
    <property type="match status" value="1"/>
</dbReference>
<feature type="transmembrane region" description="Helical" evidence="10">
    <location>
        <begin position="109"/>
        <end position="127"/>
    </location>
</feature>
<evidence type="ECO:0000256" key="2">
    <source>
        <dbReference type="ARBA" id="ARBA00022448"/>
    </source>
</evidence>
<evidence type="ECO:0000256" key="5">
    <source>
        <dbReference type="ARBA" id="ARBA00022741"/>
    </source>
</evidence>
<proteinExistence type="predicted"/>
<feature type="region of interest" description="Disordered" evidence="9">
    <location>
        <begin position="623"/>
        <end position="654"/>
    </location>
</feature>
<feature type="transmembrane region" description="Helical" evidence="10">
    <location>
        <begin position="52"/>
        <end position="72"/>
    </location>
</feature>
<dbReference type="InterPro" id="IPR003439">
    <property type="entry name" value="ABC_transporter-like_ATP-bd"/>
</dbReference>
<keyword evidence="6" id="KW-0067">ATP-binding</keyword>
<dbReference type="Pfam" id="PF00005">
    <property type="entry name" value="ABC_tran"/>
    <property type="match status" value="1"/>
</dbReference>
<feature type="transmembrane region" description="Helical" evidence="10">
    <location>
        <begin position="180"/>
        <end position="200"/>
    </location>
</feature>
<dbReference type="Pfam" id="PF12399">
    <property type="entry name" value="BCA_ABC_TP_C"/>
    <property type="match status" value="1"/>
</dbReference>
<dbReference type="CDD" id="cd06581">
    <property type="entry name" value="TM_PBP1_LivM_like"/>
    <property type="match status" value="1"/>
</dbReference>
<evidence type="ECO:0000256" key="9">
    <source>
        <dbReference type="SAM" id="MobiDB-lite"/>
    </source>
</evidence>
<dbReference type="InterPro" id="IPR051120">
    <property type="entry name" value="ABC_AA/LPS_Transport"/>
</dbReference>
<feature type="transmembrane region" description="Helical" evidence="10">
    <location>
        <begin position="84"/>
        <end position="103"/>
    </location>
</feature>
<keyword evidence="12" id="KW-0378">Hydrolase</keyword>
<feature type="transmembrane region" description="Helical" evidence="10">
    <location>
        <begin position="268"/>
        <end position="291"/>
    </location>
</feature>
<dbReference type="InterPro" id="IPR043428">
    <property type="entry name" value="LivM-like"/>
</dbReference>
<comment type="subcellular location">
    <subcellularLocation>
        <location evidence="1">Cell membrane</location>
        <topology evidence="1">Multi-pass membrane protein</topology>
    </subcellularLocation>
</comment>
<evidence type="ECO:0000256" key="7">
    <source>
        <dbReference type="ARBA" id="ARBA00022989"/>
    </source>
</evidence>
<dbReference type="PROSITE" id="PS50893">
    <property type="entry name" value="ABC_TRANSPORTER_2"/>
    <property type="match status" value="1"/>
</dbReference>
<dbReference type="CDD" id="cd03219">
    <property type="entry name" value="ABC_Mj1267_LivG_branched"/>
    <property type="match status" value="1"/>
</dbReference>
<dbReference type="EMBL" id="NSJB01000006">
    <property type="protein sequence ID" value="PAT36883.1"/>
    <property type="molecule type" value="Genomic_DNA"/>
</dbReference>
<keyword evidence="3" id="KW-1003">Cell membrane</keyword>
<protein>
    <submittedName>
        <fullName evidence="12">Metal-dependent hydrolase</fullName>
    </submittedName>
</protein>
<evidence type="ECO:0000313" key="12">
    <source>
        <dbReference type="EMBL" id="PAT36883.1"/>
    </source>
</evidence>
<dbReference type="GO" id="GO:0016887">
    <property type="term" value="F:ATP hydrolysis activity"/>
    <property type="evidence" value="ECO:0007669"/>
    <property type="project" value="InterPro"/>
</dbReference>
<dbReference type="Proteomes" id="UP000218054">
    <property type="component" value="Unassembled WGS sequence"/>
</dbReference>
<gene>
    <name evidence="12" type="ORF">CK625_09085</name>
</gene>
<evidence type="ECO:0000256" key="1">
    <source>
        <dbReference type="ARBA" id="ARBA00004651"/>
    </source>
</evidence>
<keyword evidence="2" id="KW-0813">Transport</keyword>
<feature type="transmembrane region" description="Helical" evidence="10">
    <location>
        <begin position="303"/>
        <end position="323"/>
    </location>
</feature>
<feature type="region of interest" description="Disordered" evidence="9">
    <location>
        <begin position="1"/>
        <end position="20"/>
    </location>
</feature>
<evidence type="ECO:0000256" key="10">
    <source>
        <dbReference type="SAM" id="Phobius"/>
    </source>
</evidence>
<comment type="caution">
    <text evidence="12">The sequence shown here is derived from an EMBL/GenBank/DDBJ whole genome shotgun (WGS) entry which is preliminary data.</text>
</comment>
<evidence type="ECO:0000256" key="4">
    <source>
        <dbReference type="ARBA" id="ARBA00022692"/>
    </source>
</evidence>
<evidence type="ECO:0000256" key="6">
    <source>
        <dbReference type="ARBA" id="ARBA00022840"/>
    </source>
</evidence>
<dbReference type="GO" id="GO:0005524">
    <property type="term" value="F:ATP binding"/>
    <property type="evidence" value="ECO:0007669"/>
    <property type="project" value="UniProtKB-KW"/>
</dbReference>
<keyword evidence="7 10" id="KW-1133">Transmembrane helix</keyword>
<feature type="transmembrane region" description="Helical" evidence="10">
    <location>
        <begin position="134"/>
        <end position="150"/>
    </location>
</feature>
<dbReference type="GO" id="GO:0005886">
    <property type="term" value="C:plasma membrane"/>
    <property type="evidence" value="ECO:0007669"/>
    <property type="project" value="UniProtKB-SubCell"/>
</dbReference>
<dbReference type="AlphaFoldDB" id="A0A2A2AGJ5"/>
<dbReference type="Gene3D" id="3.40.50.300">
    <property type="entry name" value="P-loop containing nucleotide triphosphate hydrolases"/>
    <property type="match status" value="1"/>
</dbReference>
<feature type="domain" description="ABC transporter" evidence="11">
    <location>
        <begin position="374"/>
        <end position="619"/>
    </location>
</feature>
<evidence type="ECO:0000256" key="8">
    <source>
        <dbReference type="ARBA" id="ARBA00023136"/>
    </source>
</evidence>
<evidence type="ECO:0000256" key="3">
    <source>
        <dbReference type="ARBA" id="ARBA00022475"/>
    </source>
</evidence>
<feature type="transmembrane region" description="Helical" evidence="10">
    <location>
        <begin position="230"/>
        <end position="248"/>
    </location>
</feature>
<dbReference type="InterPro" id="IPR001851">
    <property type="entry name" value="ABC_transp_permease"/>
</dbReference>
<dbReference type="InterPro" id="IPR003593">
    <property type="entry name" value="AAA+_ATPase"/>
</dbReference>
<evidence type="ECO:0000259" key="11">
    <source>
        <dbReference type="PROSITE" id="PS50893"/>
    </source>
</evidence>
<organism evidence="12 13">
    <name type="scientific">Vandammella animalimorsus</name>
    <dbReference type="NCBI Taxonomy" id="2029117"/>
    <lineage>
        <taxon>Bacteria</taxon>
        <taxon>Pseudomonadati</taxon>
        <taxon>Pseudomonadota</taxon>
        <taxon>Betaproteobacteria</taxon>
        <taxon>Burkholderiales</taxon>
        <taxon>Comamonadaceae</taxon>
        <taxon>Vandammella</taxon>
    </lineage>
</organism>
<name>A0A2A2AGJ5_9BURK</name>
<dbReference type="InterPro" id="IPR027417">
    <property type="entry name" value="P-loop_NTPase"/>
</dbReference>
<dbReference type="Pfam" id="PF02653">
    <property type="entry name" value="BPD_transp_2"/>
    <property type="match status" value="1"/>
</dbReference>
<dbReference type="PANTHER" id="PTHR45772:SF2">
    <property type="entry name" value="ABC TRANSPORTER ATP-BINDING PROTEIN"/>
    <property type="match status" value="1"/>
</dbReference>
<reference evidence="12 13" key="1">
    <citation type="submission" date="2017-08" db="EMBL/GenBank/DDBJ databases">
        <title>WGS of Clinical strains of the CDC Group NO-1 linked to zoonotic infections in humans.</title>
        <authorList>
            <person name="Bernier A.-M."/>
            <person name="Bernard K."/>
        </authorList>
    </citation>
    <scope>NUCLEOTIDE SEQUENCE [LARGE SCALE GENOMIC DNA]</scope>
    <source>
        <strain evidence="12 13">NML00-0135</strain>
    </source>
</reference>
<accession>A0A2A2AGJ5</accession>
<feature type="compositionally biased region" description="Low complexity" evidence="9">
    <location>
        <begin position="633"/>
        <end position="646"/>
    </location>
</feature>
<dbReference type="SMART" id="SM00382">
    <property type="entry name" value="AAA"/>
    <property type="match status" value="1"/>
</dbReference>
<keyword evidence="8 10" id="KW-0472">Membrane</keyword>
<keyword evidence="4 10" id="KW-0812">Transmembrane</keyword>
<keyword evidence="13" id="KW-1185">Reference proteome</keyword>
<dbReference type="FunFam" id="3.40.50.300:FF:000421">
    <property type="entry name" value="Branched-chain amino acid ABC transporter ATP-binding protein"/>
    <property type="match status" value="1"/>
</dbReference>
<dbReference type="SUPFAM" id="SSF52540">
    <property type="entry name" value="P-loop containing nucleoside triphosphate hydrolases"/>
    <property type="match status" value="1"/>
</dbReference>
<dbReference type="InterPro" id="IPR032823">
    <property type="entry name" value="BCA_ABC_TP_C"/>
</dbReference>
<dbReference type="GO" id="GO:0015658">
    <property type="term" value="F:branched-chain amino acid transmembrane transporter activity"/>
    <property type="evidence" value="ECO:0007669"/>
    <property type="project" value="InterPro"/>
</dbReference>
<evidence type="ECO:0000313" key="13">
    <source>
        <dbReference type="Proteomes" id="UP000218054"/>
    </source>
</evidence>